<proteinExistence type="predicted"/>
<dbReference type="EMBL" id="PNBA02000020">
    <property type="protein sequence ID" value="KAG6388828.1"/>
    <property type="molecule type" value="Genomic_DNA"/>
</dbReference>
<sequence length="296" mass="33286">MSEWRRAMVLGTANVVEVGQRDRPSRKFKKGDQTRRLWNHRKEEILGVTLVELVALGWKSDNGFRSRYLQRCEDSIRQEFPTTDIKRTPNIVSKITSWKNSYSSLRNILERSGVGFSVNGDYKIDIDDDQWEQVVQPLWETWKLIFGKDRATGGGAGTLPDAANRVRMAAGRHSEWDPLVAPNSSTNIDKPISGTKAGSSKWKASDSDGSLMVFLANLHAETNARLEAISTKIGYEFNIGLARHAVFKKLGGVDGLTLAQRYKLCNILSDKPQRLEFFNGMPPKARLGYALTLLEE</sequence>
<name>A0A8X8Z2B1_SALSN</name>
<dbReference type="AlphaFoldDB" id="A0A8X8Z2B1"/>
<gene>
    <name evidence="1" type="ORF">SASPL_150264</name>
</gene>
<keyword evidence="2" id="KW-1185">Reference proteome</keyword>
<reference evidence="1" key="2">
    <citation type="submission" date="2020-08" db="EMBL/GenBank/DDBJ databases">
        <title>Plant Genome Project.</title>
        <authorList>
            <person name="Zhang R.-G."/>
        </authorList>
    </citation>
    <scope>NUCLEOTIDE SEQUENCE</scope>
    <source>
        <strain evidence="1">Huo1</strain>
        <tissue evidence="1">Leaf</tissue>
    </source>
</reference>
<comment type="caution">
    <text evidence="1">The sequence shown here is derived from an EMBL/GenBank/DDBJ whole genome shotgun (WGS) entry which is preliminary data.</text>
</comment>
<dbReference type="Proteomes" id="UP000298416">
    <property type="component" value="Unassembled WGS sequence"/>
</dbReference>
<protein>
    <recommendedName>
        <fullName evidence="3">Myb/SANT-like domain-containing protein</fullName>
    </recommendedName>
</protein>
<organism evidence="1">
    <name type="scientific">Salvia splendens</name>
    <name type="common">Scarlet sage</name>
    <dbReference type="NCBI Taxonomy" id="180675"/>
    <lineage>
        <taxon>Eukaryota</taxon>
        <taxon>Viridiplantae</taxon>
        <taxon>Streptophyta</taxon>
        <taxon>Embryophyta</taxon>
        <taxon>Tracheophyta</taxon>
        <taxon>Spermatophyta</taxon>
        <taxon>Magnoliopsida</taxon>
        <taxon>eudicotyledons</taxon>
        <taxon>Gunneridae</taxon>
        <taxon>Pentapetalae</taxon>
        <taxon>asterids</taxon>
        <taxon>lamiids</taxon>
        <taxon>Lamiales</taxon>
        <taxon>Lamiaceae</taxon>
        <taxon>Nepetoideae</taxon>
        <taxon>Mentheae</taxon>
        <taxon>Salviinae</taxon>
        <taxon>Salvia</taxon>
        <taxon>Salvia subgen. Calosphace</taxon>
        <taxon>core Calosphace</taxon>
    </lineage>
</organism>
<evidence type="ECO:0000313" key="1">
    <source>
        <dbReference type="EMBL" id="KAG6388828.1"/>
    </source>
</evidence>
<accession>A0A8X8Z2B1</accession>
<evidence type="ECO:0000313" key="2">
    <source>
        <dbReference type="Proteomes" id="UP000298416"/>
    </source>
</evidence>
<evidence type="ECO:0008006" key="3">
    <source>
        <dbReference type="Google" id="ProtNLM"/>
    </source>
</evidence>
<dbReference type="PANTHER" id="PTHR46250">
    <property type="entry name" value="MYB/SANT-LIKE DNA-BINDING DOMAIN PROTEIN-RELATED"/>
    <property type="match status" value="1"/>
</dbReference>
<reference evidence="1" key="1">
    <citation type="submission" date="2018-01" db="EMBL/GenBank/DDBJ databases">
        <authorList>
            <person name="Mao J.F."/>
        </authorList>
    </citation>
    <scope>NUCLEOTIDE SEQUENCE</scope>
    <source>
        <strain evidence="1">Huo1</strain>
        <tissue evidence="1">Leaf</tissue>
    </source>
</reference>